<accession>A0A8S5TE35</accession>
<reference evidence="1" key="1">
    <citation type="journal article" date="2021" name="Proc. Natl. Acad. Sci. U.S.A.">
        <title>A Catalog of Tens of Thousands of Viruses from Human Metagenomes Reveals Hidden Associations with Chronic Diseases.</title>
        <authorList>
            <person name="Tisza M.J."/>
            <person name="Buck C.B."/>
        </authorList>
    </citation>
    <scope>NUCLEOTIDE SEQUENCE</scope>
    <source>
        <strain evidence="1">CtNnX9</strain>
    </source>
</reference>
<protein>
    <submittedName>
        <fullName evidence="1">Uncharacterized protein</fullName>
    </submittedName>
</protein>
<dbReference type="EMBL" id="BK032810">
    <property type="protein sequence ID" value="DAF61400.1"/>
    <property type="molecule type" value="Genomic_DNA"/>
</dbReference>
<sequence>MGRGTCPLSGIKRSPRNAKVQILIGIKKYSHTINAIFFQLSLIH</sequence>
<proteinExistence type="predicted"/>
<name>A0A8S5TE35_9CAUD</name>
<evidence type="ECO:0000313" key="1">
    <source>
        <dbReference type="EMBL" id="DAF61400.1"/>
    </source>
</evidence>
<organism evidence="1">
    <name type="scientific">Siphoviridae sp. ctNnX9</name>
    <dbReference type="NCBI Taxonomy" id="2827859"/>
    <lineage>
        <taxon>Viruses</taxon>
        <taxon>Duplodnaviria</taxon>
        <taxon>Heunggongvirae</taxon>
        <taxon>Uroviricota</taxon>
        <taxon>Caudoviricetes</taxon>
    </lineage>
</organism>